<dbReference type="Gene3D" id="3.30.420.40">
    <property type="match status" value="2"/>
</dbReference>
<dbReference type="GO" id="GO:0140662">
    <property type="term" value="F:ATP-dependent protein folding chaperone"/>
    <property type="evidence" value="ECO:0007669"/>
    <property type="project" value="InterPro"/>
</dbReference>
<dbReference type="STRING" id="4232.A0A251S665"/>
<dbReference type="InterPro" id="IPR013126">
    <property type="entry name" value="Hsp_70_fam"/>
</dbReference>
<dbReference type="SUPFAM" id="SSF53067">
    <property type="entry name" value="Actin-like ATPase domain"/>
    <property type="match status" value="1"/>
</dbReference>
<keyword evidence="5" id="KW-1185">Reference proteome</keyword>
<dbReference type="GO" id="GO:0005524">
    <property type="term" value="F:ATP binding"/>
    <property type="evidence" value="ECO:0007669"/>
    <property type="project" value="UniProtKB-KW"/>
</dbReference>
<keyword evidence="3" id="KW-0175">Coiled coil</keyword>
<organism evidence="4 5">
    <name type="scientific">Helianthus annuus</name>
    <name type="common">Common sunflower</name>
    <dbReference type="NCBI Taxonomy" id="4232"/>
    <lineage>
        <taxon>Eukaryota</taxon>
        <taxon>Viridiplantae</taxon>
        <taxon>Streptophyta</taxon>
        <taxon>Embryophyta</taxon>
        <taxon>Tracheophyta</taxon>
        <taxon>Spermatophyta</taxon>
        <taxon>Magnoliopsida</taxon>
        <taxon>eudicotyledons</taxon>
        <taxon>Gunneridae</taxon>
        <taxon>Pentapetalae</taxon>
        <taxon>asterids</taxon>
        <taxon>campanulids</taxon>
        <taxon>Asterales</taxon>
        <taxon>Asteraceae</taxon>
        <taxon>Asteroideae</taxon>
        <taxon>Heliantheae alliance</taxon>
        <taxon>Heliantheae</taxon>
        <taxon>Helianthus</taxon>
    </lineage>
</organism>
<evidence type="ECO:0000256" key="2">
    <source>
        <dbReference type="ARBA" id="ARBA00022840"/>
    </source>
</evidence>
<evidence type="ECO:0000256" key="1">
    <source>
        <dbReference type="ARBA" id="ARBA00022741"/>
    </source>
</evidence>
<dbReference type="InParanoid" id="A0A251S665"/>
<name>A0A251S665_HELAN</name>
<reference evidence="5" key="1">
    <citation type="journal article" date="2017" name="Nature">
        <title>The sunflower genome provides insights into oil metabolism, flowering and Asterid evolution.</title>
        <authorList>
            <person name="Badouin H."/>
            <person name="Gouzy J."/>
            <person name="Grassa C.J."/>
            <person name="Murat F."/>
            <person name="Staton S.E."/>
            <person name="Cottret L."/>
            <person name="Lelandais-Briere C."/>
            <person name="Owens G.L."/>
            <person name="Carrere S."/>
            <person name="Mayjonade B."/>
            <person name="Legrand L."/>
            <person name="Gill N."/>
            <person name="Kane N.C."/>
            <person name="Bowers J.E."/>
            <person name="Hubner S."/>
            <person name="Bellec A."/>
            <person name="Berard A."/>
            <person name="Berges H."/>
            <person name="Blanchet N."/>
            <person name="Boniface M.C."/>
            <person name="Brunel D."/>
            <person name="Catrice O."/>
            <person name="Chaidir N."/>
            <person name="Claudel C."/>
            <person name="Donnadieu C."/>
            <person name="Faraut T."/>
            <person name="Fievet G."/>
            <person name="Helmstetter N."/>
            <person name="King M."/>
            <person name="Knapp S.J."/>
            <person name="Lai Z."/>
            <person name="Le Paslier M.C."/>
            <person name="Lippi Y."/>
            <person name="Lorenzon L."/>
            <person name="Mandel J.R."/>
            <person name="Marage G."/>
            <person name="Marchand G."/>
            <person name="Marquand E."/>
            <person name="Bret-Mestries E."/>
            <person name="Morien E."/>
            <person name="Nambeesan S."/>
            <person name="Nguyen T."/>
            <person name="Pegot-Espagnet P."/>
            <person name="Pouilly N."/>
            <person name="Raftis F."/>
            <person name="Sallet E."/>
            <person name="Schiex T."/>
            <person name="Thomas J."/>
            <person name="Vandecasteele C."/>
            <person name="Vares D."/>
            <person name="Vear F."/>
            <person name="Vautrin S."/>
            <person name="Crespi M."/>
            <person name="Mangin B."/>
            <person name="Burke J.M."/>
            <person name="Salse J."/>
            <person name="Munos S."/>
            <person name="Vincourt P."/>
            <person name="Rieseberg L.H."/>
            <person name="Langlade N.B."/>
        </authorList>
    </citation>
    <scope>NUCLEOTIDE SEQUENCE [LARGE SCALE GENOMIC DNA]</scope>
    <source>
        <strain evidence="5">cv. SF193</strain>
    </source>
</reference>
<dbReference type="FunFam" id="3.90.640.10:FF:000004">
    <property type="entry name" value="Heat shock 70 kDa protein 4"/>
    <property type="match status" value="1"/>
</dbReference>
<feature type="coiled-coil region" evidence="3">
    <location>
        <begin position="217"/>
        <end position="247"/>
    </location>
</feature>
<dbReference type="PANTHER" id="PTHR45639">
    <property type="entry name" value="HSC70CB, ISOFORM G-RELATED"/>
    <property type="match status" value="1"/>
</dbReference>
<evidence type="ECO:0000313" key="5">
    <source>
        <dbReference type="Proteomes" id="UP000215914"/>
    </source>
</evidence>
<dbReference type="Proteomes" id="UP000215914">
    <property type="component" value="Chromosome 15"/>
</dbReference>
<dbReference type="SUPFAM" id="SSF100934">
    <property type="entry name" value="Heat shock protein 70kD (HSP70), C-terminal subdomain"/>
    <property type="match status" value="1"/>
</dbReference>
<dbReference type="Gene3D" id="1.20.1270.10">
    <property type="match status" value="1"/>
</dbReference>
<dbReference type="Pfam" id="PF00012">
    <property type="entry name" value="HSP70"/>
    <property type="match status" value="1"/>
</dbReference>
<keyword evidence="1" id="KW-0547">Nucleotide-binding</keyword>
<gene>
    <name evidence="4" type="ORF">HannXRQ_Chr15g0471011</name>
</gene>
<dbReference type="PANTHER" id="PTHR45639:SF23">
    <property type="entry name" value="HEAT SHOCK PROTEIN 70 FAMILY"/>
    <property type="match status" value="1"/>
</dbReference>
<evidence type="ECO:0000313" key="4">
    <source>
        <dbReference type="EMBL" id="OTF94344.1"/>
    </source>
</evidence>
<evidence type="ECO:0000256" key="3">
    <source>
        <dbReference type="SAM" id="Coils"/>
    </source>
</evidence>
<dbReference type="InterPro" id="IPR029048">
    <property type="entry name" value="HSP70_C_sf"/>
</dbReference>
<accession>A0A251S665</accession>
<dbReference type="InterPro" id="IPR043129">
    <property type="entry name" value="ATPase_NBD"/>
</dbReference>
<proteinExistence type="predicted"/>
<sequence length="266" mass="29854">MPHSFDQNLGGRDFDEVSFNHFIAQFNEKHKIDVYSNARASLRLRASCEKVKKVLSANAEAPLSIECLIGDTDLRGIVTREEFENLSSKLLERVVVPCRMLVGSGSRVPAITRKLTSFLKKEPTRTLNASEGVARGCALRCATLSPTLIVRDYKIGSSEPFDEETAKVEFRVKLNAHGIVEIDSATILEDKRHSSWKMILTANTHTSNLPASVNLDISTTNDELHEAKEKEKKLTKQDIKVEETKDQRNSLESFVYDTRSKVLVFS</sequence>
<dbReference type="AlphaFoldDB" id="A0A251S665"/>
<keyword evidence="2" id="KW-0067">ATP-binding</keyword>
<dbReference type="Gene3D" id="3.90.640.10">
    <property type="entry name" value="Actin, Chain A, domain 4"/>
    <property type="match status" value="1"/>
</dbReference>
<keyword evidence="4" id="KW-0346">Stress response</keyword>
<dbReference type="EMBL" id="CM007904">
    <property type="protein sequence ID" value="OTF94344.1"/>
    <property type="molecule type" value="Genomic_DNA"/>
</dbReference>
<protein>
    <submittedName>
        <fullName evidence="4">Putative heat shock protein 70 family domain protein</fullName>
    </submittedName>
</protein>